<protein>
    <submittedName>
        <fullName evidence="1">Uncharacterized protein</fullName>
    </submittedName>
</protein>
<comment type="caution">
    <text evidence="1">The sequence shown here is derived from an EMBL/GenBank/DDBJ whole genome shotgun (WGS) entry which is preliminary data.</text>
</comment>
<dbReference type="RefSeq" id="WP_207142645.1">
    <property type="nucleotide sequence ID" value="NZ_JAEKJZ010000005.1"/>
</dbReference>
<evidence type="ECO:0000313" key="2">
    <source>
        <dbReference type="Proteomes" id="UP000664096"/>
    </source>
</evidence>
<organism evidence="1 2">
    <name type="scientific">Roseibium aggregatum</name>
    <dbReference type="NCBI Taxonomy" id="187304"/>
    <lineage>
        <taxon>Bacteria</taxon>
        <taxon>Pseudomonadati</taxon>
        <taxon>Pseudomonadota</taxon>
        <taxon>Alphaproteobacteria</taxon>
        <taxon>Hyphomicrobiales</taxon>
        <taxon>Stappiaceae</taxon>
        <taxon>Roseibium</taxon>
    </lineage>
</organism>
<sequence>MAALALGAATSACVVFPVPHIVAPEVTGVLLGNGMPVENAEIVLVASLALRGAASEIPDGSRRAVTRTDANGKFKVGPLIGTKVVHTFGDELLGYYLLIRVRGDELIGFNRSEIGSVRPKITGSCDLAKPNKDGSDVTYCDHYRLQRLSSER</sequence>
<evidence type="ECO:0000313" key="1">
    <source>
        <dbReference type="EMBL" id="MBN9672793.1"/>
    </source>
</evidence>
<proteinExistence type="predicted"/>
<name>A0A939J3S0_9HYPH</name>
<accession>A0A939J3S0</accession>
<reference evidence="1" key="1">
    <citation type="submission" date="2020-12" db="EMBL/GenBank/DDBJ databases">
        <title>Oil enriched cultivation method for isolating marine PHA-producing bacteria.</title>
        <authorList>
            <person name="Zheng W."/>
            <person name="Yu S."/>
            <person name="Huang Y."/>
        </authorList>
    </citation>
    <scope>NUCLEOTIDE SEQUENCE</scope>
    <source>
        <strain evidence="1">SY-2-12</strain>
    </source>
</reference>
<gene>
    <name evidence="1" type="ORF">JF539_20730</name>
</gene>
<dbReference type="AlphaFoldDB" id="A0A939J3S0"/>
<dbReference type="Proteomes" id="UP000664096">
    <property type="component" value="Unassembled WGS sequence"/>
</dbReference>
<dbReference type="EMBL" id="JAEKJZ010000005">
    <property type="protein sequence ID" value="MBN9672793.1"/>
    <property type="molecule type" value="Genomic_DNA"/>
</dbReference>